<evidence type="ECO:0000313" key="1">
    <source>
        <dbReference type="EMBL" id="KAJ8668861.1"/>
    </source>
</evidence>
<reference evidence="1" key="1">
    <citation type="submission" date="2023-04" db="EMBL/GenBank/DDBJ databases">
        <title>A chromosome-level genome assembly of the parasitoid wasp Eretmocerus hayati.</title>
        <authorList>
            <person name="Zhong Y."/>
            <person name="Liu S."/>
            <person name="Liu Y."/>
        </authorList>
    </citation>
    <scope>NUCLEOTIDE SEQUENCE</scope>
    <source>
        <strain evidence="1">ZJU_SS_LIU_2023</strain>
    </source>
</reference>
<accession>A0ACC2NE31</accession>
<dbReference type="EMBL" id="CM056743">
    <property type="protein sequence ID" value="KAJ8668861.1"/>
    <property type="molecule type" value="Genomic_DNA"/>
</dbReference>
<proteinExistence type="predicted"/>
<name>A0ACC2NE31_9HYME</name>
<organism evidence="1 2">
    <name type="scientific">Eretmocerus hayati</name>
    <dbReference type="NCBI Taxonomy" id="131215"/>
    <lineage>
        <taxon>Eukaryota</taxon>
        <taxon>Metazoa</taxon>
        <taxon>Ecdysozoa</taxon>
        <taxon>Arthropoda</taxon>
        <taxon>Hexapoda</taxon>
        <taxon>Insecta</taxon>
        <taxon>Pterygota</taxon>
        <taxon>Neoptera</taxon>
        <taxon>Endopterygota</taxon>
        <taxon>Hymenoptera</taxon>
        <taxon>Apocrita</taxon>
        <taxon>Proctotrupomorpha</taxon>
        <taxon>Chalcidoidea</taxon>
        <taxon>Aphelinidae</taxon>
        <taxon>Aphelininae</taxon>
        <taxon>Eretmocerus</taxon>
    </lineage>
</organism>
<protein>
    <submittedName>
        <fullName evidence="1">Uncharacterized protein</fullName>
    </submittedName>
</protein>
<sequence>MNRNNITIKLIDKLSSISSTQGIAHDFSDSTISDSHISKKQIQASNGYLWALALLASEFHASASPHHGYAATGALINDYETPVRLSYGHHHHADNYVRGSLSAHPIVVAGPETGHAAVIGPSEGPVLVQGPRQGSATIVGPSEGPATVVGPRAGAATIVGPTAGAATIIGPSSGGANIVGPSEGPAIIVGPSTGGATIVGPTDGGATVVGPTAAGATIIGPKRPIVHHVHHEHEHEHSNNVVCDLQPALAGWDTSSAVNAVASAASRYGPVHVSSSWGRPVVTVSGPAHHHGHVSTAAVASVPHVRPITIDHRPIVYTRPYSNSISSSSSSSSASASASSYSSSSSGGNSIGYYNKYWYPTKILIDC</sequence>
<comment type="caution">
    <text evidence="1">The sequence shown here is derived from an EMBL/GenBank/DDBJ whole genome shotgun (WGS) entry which is preliminary data.</text>
</comment>
<keyword evidence="2" id="KW-1185">Reference proteome</keyword>
<dbReference type="Proteomes" id="UP001239111">
    <property type="component" value="Chromosome 3"/>
</dbReference>
<evidence type="ECO:0000313" key="2">
    <source>
        <dbReference type="Proteomes" id="UP001239111"/>
    </source>
</evidence>
<gene>
    <name evidence="1" type="ORF">QAD02_000120</name>
</gene>